<dbReference type="Proteomes" id="UP000323161">
    <property type="component" value="Unassembled WGS sequence"/>
</dbReference>
<comment type="caution">
    <text evidence="2">The sequence shown here is derived from an EMBL/GenBank/DDBJ whole genome shotgun (WGS) entry which is preliminary data.</text>
</comment>
<dbReference type="EMBL" id="VTUU01000002">
    <property type="protein sequence ID" value="KAA1175218.1"/>
    <property type="molecule type" value="Genomic_DNA"/>
</dbReference>
<organism evidence="2 3">
    <name type="scientific">Marinobacter salinexigens</name>
    <dbReference type="NCBI Taxonomy" id="2919747"/>
    <lineage>
        <taxon>Bacteria</taxon>
        <taxon>Pseudomonadati</taxon>
        <taxon>Pseudomonadota</taxon>
        <taxon>Gammaproteobacteria</taxon>
        <taxon>Pseudomonadales</taxon>
        <taxon>Marinobacteraceae</taxon>
        <taxon>Marinobacter</taxon>
    </lineage>
</organism>
<dbReference type="AlphaFoldDB" id="A0A5B0VLL6"/>
<feature type="region of interest" description="Disordered" evidence="1">
    <location>
        <begin position="1"/>
        <end position="23"/>
    </location>
</feature>
<evidence type="ECO:0000313" key="2">
    <source>
        <dbReference type="EMBL" id="KAA1175218.1"/>
    </source>
</evidence>
<evidence type="ECO:0000313" key="3">
    <source>
        <dbReference type="Proteomes" id="UP000323161"/>
    </source>
</evidence>
<sequence>MTFTGTARQENGDTLYTETHSVSGTCGTGTFRPEVQKIAYQLREESASFARKILRYERSLLRPTVEFQQPDYSETLDIHYPDNDRLQISWTMAAGSNKETRRYDLAYANDVVVDAGFDHLVRDNWKRVQEGRTVEFEFLAPTRGETFGFVMEPAMDSGISADHVVKIRPRGLVLRFLVDPIILGYNQQGFLTDYVGLTNIRKSRNENYTAHIRYTLDQAPACNLTH</sequence>
<protein>
    <submittedName>
        <fullName evidence="2">Uncharacterized protein</fullName>
    </submittedName>
</protein>
<reference evidence="2 3" key="1">
    <citation type="submission" date="2019-08" db="EMBL/GenBank/DDBJ databases">
        <title>Marinobacter ZYF650 sp. nov., a marine bacterium isolated from seawater of the Mariana trench.</title>
        <authorList>
            <person name="Ahmad W."/>
        </authorList>
    </citation>
    <scope>NUCLEOTIDE SEQUENCE [LARGE SCALE GENOMIC DNA]</scope>
    <source>
        <strain evidence="2 3">ZYF650</strain>
    </source>
</reference>
<accession>A0A5B0VLL6</accession>
<keyword evidence="3" id="KW-1185">Reference proteome</keyword>
<gene>
    <name evidence="2" type="ORF">FWJ25_07330</name>
</gene>
<proteinExistence type="predicted"/>
<name>A0A5B0VLL6_9GAMM</name>
<evidence type="ECO:0000256" key="1">
    <source>
        <dbReference type="SAM" id="MobiDB-lite"/>
    </source>
</evidence>